<comment type="caution">
    <text evidence="1">The sequence shown here is derived from an EMBL/GenBank/DDBJ whole genome shotgun (WGS) entry which is preliminary data.</text>
</comment>
<accession>A0ABU2U3K3</accession>
<keyword evidence="2" id="KW-1185">Reference proteome</keyword>
<dbReference type="RefSeq" id="WP_311699257.1">
    <property type="nucleotide sequence ID" value="NZ_JAVREY010000060.1"/>
</dbReference>
<protein>
    <submittedName>
        <fullName evidence="1">Uncharacterized protein</fullName>
    </submittedName>
</protein>
<name>A0ABU2U3K3_9ACTN</name>
<dbReference type="Proteomes" id="UP001183809">
    <property type="component" value="Unassembled WGS sequence"/>
</dbReference>
<dbReference type="EMBL" id="JAVREY010000060">
    <property type="protein sequence ID" value="MDT0467808.1"/>
    <property type="molecule type" value="Genomic_DNA"/>
</dbReference>
<sequence length="58" mass="5956">MGQGGPATIWCSRADCSFIRLRSPAAQRPAVLDRGSAVLDGLVAATMLTMGRLLPAGA</sequence>
<evidence type="ECO:0000313" key="2">
    <source>
        <dbReference type="Proteomes" id="UP001183809"/>
    </source>
</evidence>
<proteinExistence type="predicted"/>
<gene>
    <name evidence="1" type="ORF">RM764_33255</name>
</gene>
<evidence type="ECO:0000313" key="1">
    <source>
        <dbReference type="EMBL" id="MDT0467808.1"/>
    </source>
</evidence>
<reference evidence="2" key="1">
    <citation type="submission" date="2023-07" db="EMBL/GenBank/DDBJ databases">
        <title>30 novel species of actinomycetes from the DSMZ collection.</title>
        <authorList>
            <person name="Nouioui I."/>
        </authorList>
    </citation>
    <scope>NUCLEOTIDE SEQUENCE [LARGE SCALE GENOMIC DNA]</scope>
    <source>
        <strain evidence="2">DSM 41699</strain>
    </source>
</reference>
<organism evidence="1 2">
    <name type="scientific">Streptomyces gibsoniae</name>
    <dbReference type="NCBI Taxonomy" id="3075529"/>
    <lineage>
        <taxon>Bacteria</taxon>
        <taxon>Bacillati</taxon>
        <taxon>Actinomycetota</taxon>
        <taxon>Actinomycetes</taxon>
        <taxon>Kitasatosporales</taxon>
        <taxon>Streptomycetaceae</taxon>
        <taxon>Streptomyces</taxon>
    </lineage>
</organism>